<reference evidence="1 3" key="2">
    <citation type="submission" date="2020-02" db="EMBL/GenBank/DDBJ databases">
        <authorList>
            <consortium name="PulseNet: The National Subtyping Network for Foodborne Disease Surveillance"/>
            <person name="Tarr C.L."/>
            <person name="Trees E."/>
            <person name="Katz L.S."/>
            <person name="Carleton-Romer H.A."/>
            <person name="Stroika S."/>
            <person name="Kucerova Z."/>
            <person name="Roache K.F."/>
            <person name="Sabol A.L."/>
            <person name="Besser J."/>
            <person name="Gerner-Smidt P."/>
        </authorList>
    </citation>
    <scope>NUCLEOTIDE SEQUENCE [LARGE SCALE GENOMIC DNA]</scope>
    <source>
        <strain evidence="1 3">2014C-3796</strain>
    </source>
</reference>
<accession>A0A0H0F5B0</accession>
<reference evidence="2 4" key="1">
    <citation type="journal article" date="2018" name="Genome Biol.">
        <title>SKESA: strategic k-mer extension for scrupulous assemblies.</title>
        <authorList>
            <person name="Souvorov A."/>
            <person name="Agarwala R."/>
            <person name="Lipman D.J."/>
        </authorList>
    </citation>
    <scope>NUCLEOTIDE SEQUENCE [LARGE SCALE GENOMIC DNA]</scope>
    <source>
        <strain evidence="2 4">TW14994</strain>
    </source>
</reference>
<organism evidence="1 3">
    <name type="scientific">Escherichia coli</name>
    <dbReference type="NCBI Taxonomy" id="562"/>
    <lineage>
        <taxon>Bacteria</taxon>
        <taxon>Pseudomonadati</taxon>
        <taxon>Pseudomonadota</taxon>
        <taxon>Gammaproteobacteria</taxon>
        <taxon>Enterobacterales</taxon>
        <taxon>Enterobacteriaceae</taxon>
        <taxon>Escherichia</taxon>
    </lineage>
</organism>
<dbReference type="RefSeq" id="WP_000005723.1">
    <property type="nucleotide sequence ID" value="NZ_AP026907.1"/>
</dbReference>
<dbReference type="Proteomes" id="UP000842385">
    <property type="component" value="Unassembled WGS sequence"/>
</dbReference>
<dbReference type="Proteomes" id="UP000521994">
    <property type="component" value="Unassembled WGS sequence"/>
</dbReference>
<dbReference type="EMBL" id="AASXRC010000003">
    <property type="protein sequence ID" value="EFI0211613.1"/>
    <property type="molecule type" value="Genomic_DNA"/>
</dbReference>
<sequence length="263" mass="30206">MSEVNINDVVTPVASVPEERGIFARRSGDFKARLQRYQQMEKAQDIRDNLLRIAKKIDTPTQTLAQALCSYRVLRQVHDDETGKPIVGPFDRATFGNPQILLTAFCQQYATHKHDVEQEGELALLTQEIRRLASELSTHTTAAWVNYIRGLKAQWEVDQRLFSNLAHQEGQRKVQQHYIDLVEKFTSSSRGLPKTIEEFETVRDLHEKLCQQRGALKLDVPEEVNHFLKAVAGQGATLDMLTPNVLSWLTEEDDPTRYRIRRL</sequence>
<reference evidence="2" key="3">
    <citation type="submission" date="2020-04" db="EMBL/GenBank/DDBJ databases">
        <authorList>
            <consortium name="NCBI Pathogen Detection Project"/>
        </authorList>
    </citation>
    <scope>NUCLEOTIDE SEQUENCE</scope>
    <source>
        <strain evidence="2">TW14994</strain>
    </source>
</reference>
<evidence type="ECO:0000313" key="2">
    <source>
        <dbReference type="EMBL" id="HAI8958142.1"/>
    </source>
</evidence>
<proteinExistence type="predicted"/>
<dbReference type="AlphaFoldDB" id="A0A0H0F5B0"/>
<evidence type="ECO:0000313" key="4">
    <source>
        <dbReference type="Proteomes" id="UP000842385"/>
    </source>
</evidence>
<protein>
    <submittedName>
        <fullName evidence="1">Uncharacterized protein</fullName>
    </submittedName>
</protein>
<dbReference type="EMBL" id="DABFUC010000009">
    <property type="protein sequence ID" value="HAI8958142.1"/>
    <property type="molecule type" value="Genomic_DNA"/>
</dbReference>
<evidence type="ECO:0000313" key="3">
    <source>
        <dbReference type="Proteomes" id="UP000521994"/>
    </source>
</evidence>
<gene>
    <name evidence="1" type="ORF">BG944_000712</name>
    <name evidence="2" type="ORF">HKA49_002291</name>
</gene>
<evidence type="ECO:0000313" key="1">
    <source>
        <dbReference type="EMBL" id="EFI0211613.1"/>
    </source>
</evidence>
<name>A0A0H0F5B0_ECOLX</name>
<comment type="caution">
    <text evidence="1">The sequence shown here is derived from an EMBL/GenBank/DDBJ whole genome shotgun (WGS) entry which is preliminary data.</text>
</comment>